<keyword evidence="10" id="KW-0808">Transferase</keyword>
<evidence type="ECO:0000256" key="6">
    <source>
        <dbReference type="ARBA" id="ARBA00012778"/>
    </source>
</evidence>
<evidence type="ECO:0000259" key="19">
    <source>
        <dbReference type="Pfam" id="PF14701"/>
    </source>
</evidence>
<name>A0A9Q1C898_HOLLE</name>
<dbReference type="Pfam" id="PF14699">
    <property type="entry name" value="hGDE_N"/>
    <property type="match status" value="1"/>
</dbReference>
<evidence type="ECO:0000259" key="20">
    <source>
        <dbReference type="Pfam" id="PF14702"/>
    </source>
</evidence>
<dbReference type="FunFam" id="3.20.20.80:FF:000070">
    <property type="entry name" value="GDB1p Glycogen debranching enzyme"/>
    <property type="match status" value="1"/>
</dbReference>
<organism evidence="21 22">
    <name type="scientific">Holothuria leucospilota</name>
    <name type="common">Black long sea cucumber</name>
    <name type="synonym">Mertensiothuria leucospilota</name>
    <dbReference type="NCBI Taxonomy" id="206669"/>
    <lineage>
        <taxon>Eukaryota</taxon>
        <taxon>Metazoa</taxon>
        <taxon>Echinodermata</taxon>
        <taxon>Eleutherozoa</taxon>
        <taxon>Echinozoa</taxon>
        <taxon>Holothuroidea</taxon>
        <taxon>Aspidochirotacea</taxon>
        <taxon>Aspidochirotida</taxon>
        <taxon>Holothuriidae</taxon>
        <taxon>Holothuria</taxon>
    </lineage>
</organism>
<dbReference type="FunFam" id="3.20.20.80:FF:000206">
    <property type="entry name" value="Amylo-alpha-1, 6-glucosidase, 4-alpha-glucanotransferase b"/>
    <property type="match status" value="1"/>
</dbReference>
<dbReference type="Pfam" id="PF14702">
    <property type="entry name" value="hGDE_central"/>
    <property type="match status" value="1"/>
</dbReference>
<evidence type="ECO:0000256" key="13">
    <source>
        <dbReference type="ARBA" id="ARBA00023268"/>
    </source>
</evidence>
<dbReference type="GO" id="GO:0004134">
    <property type="term" value="F:4-alpha-glucanotransferase activity"/>
    <property type="evidence" value="ECO:0007669"/>
    <property type="project" value="UniProtKB-EC"/>
</dbReference>
<dbReference type="InterPro" id="IPR008928">
    <property type="entry name" value="6-hairpin_glycosidase_sf"/>
</dbReference>
<dbReference type="EC" id="2.4.1.25" evidence="5"/>
<evidence type="ECO:0000256" key="9">
    <source>
        <dbReference type="ARBA" id="ARBA00022676"/>
    </source>
</evidence>
<comment type="caution">
    <text evidence="21">The sequence shown here is derived from an EMBL/GenBank/DDBJ whole genome shotgun (WGS) entry which is preliminary data.</text>
</comment>
<keyword evidence="12" id="KW-0320">Glycogen biosynthesis</keyword>
<dbReference type="InterPro" id="IPR029436">
    <property type="entry name" value="AGL_euk_N"/>
</dbReference>
<reference evidence="21" key="1">
    <citation type="submission" date="2021-10" db="EMBL/GenBank/DDBJ databases">
        <title>Tropical sea cucumber genome reveals ecological adaptation and Cuvierian tubules defense mechanism.</title>
        <authorList>
            <person name="Chen T."/>
        </authorList>
    </citation>
    <scope>NUCLEOTIDE SEQUENCE</scope>
    <source>
        <strain evidence="21">Nanhai2018</strain>
        <tissue evidence="21">Muscle</tissue>
    </source>
</reference>
<feature type="domain" description="Glycogen debranching enzyme C-terminal" evidence="17">
    <location>
        <begin position="1078"/>
        <end position="1385"/>
    </location>
</feature>
<dbReference type="GO" id="GO:0004135">
    <property type="term" value="F:amylo-alpha-1,6-glucosidase activity"/>
    <property type="evidence" value="ECO:0007669"/>
    <property type="project" value="UniProtKB-EC"/>
</dbReference>
<proteinExistence type="inferred from homology"/>
<evidence type="ECO:0000256" key="7">
    <source>
        <dbReference type="ARBA" id="ARBA00020723"/>
    </source>
</evidence>
<evidence type="ECO:0000256" key="5">
    <source>
        <dbReference type="ARBA" id="ARBA00012560"/>
    </source>
</evidence>
<evidence type="ECO:0000256" key="10">
    <source>
        <dbReference type="ARBA" id="ARBA00022679"/>
    </source>
</evidence>
<dbReference type="PANTHER" id="PTHR10569:SF2">
    <property type="entry name" value="GLYCOGEN DEBRANCHING ENZYME"/>
    <property type="match status" value="1"/>
</dbReference>
<comment type="catalytic activity">
    <reaction evidence="2">
        <text>Hydrolysis of (1-&gt;6)-alpha-D-glucosidic branch linkages in glycogen phosphorylase limit dextrin.</text>
        <dbReference type="EC" id="3.2.1.33"/>
    </reaction>
</comment>
<dbReference type="EMBL" id="JAIZAY010000006">
    <property type="protein sequence ID" value="KAJ8040225.1"/>
    <property type="molecule type" value="Genomic_DNA"/>
</dbReference>
<comment type="function">
    <text evidence="3">Multifunctional enzyme acting as 1,4-alpha-D-glucan:1,4-alpha-D-glucan 4-alpha-D-glycosyltransferase and amylo-1,6-glucosidase in glycogen degradation.</text>
</comment>
<evidence type="ECO:0000256" key="14">
    <source>
        <dbReference type="ARBA" id="ARBA00023295"/>
    </source>
</evidence>
<dbReference type="Pfam" id="PF14701">
    <property type="entry name" value="hDGE_amylase"/>
    <property type="match status" value="1"/>
</dbReference>
<gene>
    <name evidence="21" type="ORF">HOLleu_14456</name>
</gene>
<evidence type="ECO:0000256" key="12">
    <source>
        <dbReference type="ARBA" id="ARBA00023056"/>
    </source>
</evidence>
<accession>A0A9Q1C898</accession>
<comment type="subcellular location">
    <subcellularLocation>
        <location evidence="4">Cytoplasm</location>
    </subcellularLocation>
</comment>
<evidence type="ECO:0000259" key="17">
    <source>
        <dbReference type="Pfam" id="PF06202"/>
    </source>
</evidence>
<evidence type="ECO:0000256" key="15">
    <source>
        <dbReference type="ARBA" id="ARBA00025780"/>
    </source>
</evidence>
<dbReference type="SUPFAM" id="SSF48208">
    <property type="entry name" value="Six-hairpin glycosidases"/>
    <property type="match status" value="1"/>
</dbReference>
<dbReference type="GO" id="GO:0005978">
    <property type="term" value="P:glycogen biosynthetic process"/>
    <property type="evidence" value="ECO:0007669"/>
    <property type="project" value="UniProtKB-KW"/>
</dbReference>
<protein>
    <recommendedName>
        <fullName evidence="7">Glycogen debranching enzyme</fullName>
        <ecNumber evidence="5">2.4.1.25</ecNumber>
        <ecNumber evidence="6">3.2.1.33</ecNumber>
    </recommendedName>
    <alternativeName>
        <fullName evidence="16">Glycogen debrancher</fullName>
    </alternativeName>
</protein>
<dbReference type="NCBIfam" id="TIGR01531">
    <property type="entry name" value="glyc_debranch"/>
    <property type="match status" value="1"/>
</dbReference>
<dbReference type="OrthoDB" id="10248904at2759"/>
<dbReference type="Gene3D" id="3.20.20.80">
    <property type="entry name" value="Glycosidases"/>
    <property type="match status" value="2"/>
</dbReference>
<evidence type="ECO:0000259" key="18">
    <source>
        <dbReference type="Pfam" id="PF14699"/>
    </source>
</evidence>
<dbReference type="InterPro" id="IPR032788">
    <property type="entry name" value="AGL_central"/>
</dbReference>
<evidence type="ECO:0000256" key="2">
    <source>
        <dbReference type="ARBA" id="ARBA00000927"/>
    </source>
</evidence>
<keyword evidence="11" id="KW-0378">Hydrolase</keyword>
<evidence type="ECO:0000256" key="8">
    <source>
        <dbReference type="ARBA" id="ARBA00022490"/>
    </source>
</evidence>
<comment type="catalytic activity">
    <reaction evidence="1">
        <text>Transfers a segment of a (1-&gt;4)-alpha-D-glucan to a new position in an acceptor, which may be glucose or a (1-&gt;4)-alpha-D-glucan.</text>
        <dbReference type="EC" id="2.4.1.25"/>
    </reaction>
</comment>
<keyword evidence="14" id="KW-0326">Glycosidase</keyword>
<dbReference type="InterPro" id="IPR032790">
    <property type="entry name" value="GDE_C"/>
</dbReference>
<evidence type="ECO:0000256" key="16">
    <source>
        <dbReference type="ARBA" id="ARBA00031477"/>
    </source>
</evidence>
<keyword evidence="22" id="KW-1185">Reference proteome</keyword>
<dbReference type="Pfam" id="PF06202">
    <property type="entry name" value="GDE_C"/>
    <property type="match status" value="1"/>
</dbReference>
<dbReference type="InterPro" id="IPR006421">
    <property type="entry name" value="Glycogen_debranch_met"/>
</dbReference>
<sequence>MGEQIRGLQLNDGEHLASRLYRLEKGSILQFGLGPSLQAHDVHIFVNYPPNGSQKPFDRKVFYELEWKSPDNQSYDRTDRFCEIQLLLAGSFQYYFTYDNSNTEQGSGYFQVDPTLMISPDCMIPFDCITLETFLSKCLGPFSEWERRLLVAKETGYNMIHFTPIQELGASNSCYSLRNQLALNPLFGDISFDDVQNFVKRWQTEFGVLSICDVVWNHTSFDSPWLKEHPECAYNVKNSPHLRPAYVLDRILWHTTLDVIAGKWEHMGVSKIIDKEDHLAKLQDVVSNHVLPKYKLEQFYQIDVNATVEEFQRLVQASGKVHPAHDSAPWKVQLVQDKDYKRLGCSVNMDEALIHFNISRELAEDEEERLEKCCSAFKHHLEELNHHAHLAMNEDLKHAVNNMVANVRYYHLEQHGPRLKEVTKENPLVKCYFRGYGPTTDIESEEAFMDSDKAPLLMASNGWVMGDDPLKNFAEPSSKVYLRRELINWGDSIKLRYGDKPEDCPYLWNHMLEYTRIVARVFHGFRIDNCHSTPIHVAEYLLDEARRVRPDLYVIAELFTSSEDIDNIFVNRLGINSLIREAMSAGDAHEEGRLVYRYGGEPVGSFMQPPKRPLTPSIAHALLMDATHDNRCPVEVRSVYDPLPSTALVCMASCATGTTKGFDELVPHQIHVVKDNRLYRSWNPEAPSNSETEVNMVSGIHAAKAALNKLHHVLGGGGYNQVYVDQLDENIIAVTRHCPGSHKSVILVARTSFKHPGNPNYTGHIAPLCVPGQVEEIILEARLIQKGEEEYVKSKTHINGLTTFKVDMREHIQLFGSKMVELHHHDDNEREPIQELDFVSFPPGSIIAFKVSLLPAARAALSSLRSCLNQFGYRVRTLSGNPTQNNTSSFYTIASKLTLSDMNRILYRCSAEEESDGKGVSGYHVPNFGDLVYCGLQGFMSVLSEIRLKNDLGHPLCDNLRQGDWMFEYIANRLKLHTSTRAMGKWFEVAFAPLRCIPRYLIPCYFDALVTGAYRALLDITWDSMSSFVTKGSTFVRALALGSVQMCGQVRNAPLPELSPKLDGVPLIFNEDSGKNIQGTVTMAAGLPHFAAGFMRSWGRDTFIALPGLLLVTGRYEDAKFLILAFAGTLRHGLIPNLLGGGEHSRYNCRDATWFWLYCIQLYTQCVEDGVSILQCPVSRLYPTDDCDPQPAGFVEQPLYDVIQEALQRHVEGIGYREKHAGPGLDKNMSDEGFNVTVGVDFETGFPFGGSEKNCGTWMDKMGESNIAGTRGKPATPRDGSPVEIVGLCKAAVRWLVQMNSEGHYPYDSVSAHDEGKTFRLTFTEWNQKILNNFESKFWVPPDICKKTNKLVNRAGIYKDSVGASQFWADFQLRCNFPIAMVVLTSKILRHLFGTLV</sequence>
<evidence type="ECO:0000256" key="11">
    <source>
        <dbReference type="ARBA" id="ARBA00022801"/>
    </source>
</evidence>
<dbReference type="SUPFAM" id="SSF51445">
    <property type="entry name" value="(Trans)glycosidases"/>
    <property type="match status" value="1"/>
</dbReference>
<dbReference type="CDD" id="cd11327">
    <property type="entry name" value="AmyAc_Glg_debranch_2"/>
    <property type="match status" value="1"/>
</dbReference>
<dbReference type="PANTHER" id="PTHR10569">
    <property type="entry name" value="GLYCOGEN DEBRANCHING ENZYME"/>
    <property type="match status" value="1"/>
</dbReference>
<keyword evidence="8" id="KW-0963">Cytoplasm</keyword>
<evidence type="ECO:0000313" key="22">
    <source>
        <dbReference type="Proteomes" id="UP001152320"/>
    </source>
</evidence>
<evidence type="ECO:0000256" key="3">
    <source>
        <dbReference type="ARBA" id="ARBA00003530"/>
    </source>
</evidence>
<evidence type="ECO:0000256" key="1">
    <source>
        <dbReference type="ARBA" id="ARBA00000439"/>
    </source>
</evidence>
<dbReference type="InterPro" id="IPR017853">
    <property type="entry name" value="GH"/>
</dbReference>
<dbReference type="InterPro" id="IPR010401">
    <property type="entry name" value="AGL/Gdb1"/>
</dbReference>
<dbReference type="GO" id="GO:0005737">
    <property type="term" value="C:cytoplasm"/>
    <property type="evidence" value="ECO:0007669"/>
    <property type="project" value="UniProtKB-SubCell"/>
</dbReference>
<comment type="similarity">
    <text evidence="15">Belongs to the glycogen debranching enzyme family.</text>
</comment>
<dbReference type="InterPro" id="IPR032792">
    <property type="entry name" value="AGL_glucanoTrfase"/>
</dbReference>
<keyword evidence="9" id="KW-0328">Glycosyltransferase</keyword>
<dbReference type="Proteomes" id="UP001152320">
    <property type="component" value="Chromosome 6"/>
</dbReference>
<dbReference type="EC" id="3.2.1.33" evidence="6"/>
<feature type="domain" description="Glycogen debranching enzyme central" evidence="20">
    <location>
        <begin position="699"/>
        <end position="974"/>
    </location>
</feature>
<feature type="domain" description="Glycogen debranching enzyme glucanotransferase" evidence="19">
    <location>
        <begin position="124"/>
        <end position="553"/>
    </location>
</feature>
<evidence type="ECO:0000313" key="21">
    <source>
        <dbReference type="EMBL" id="KAJ8040225.1"/>
    </source>
</evidence>
<keyword evidence="13" id="KW-0511">Multifunctional enzyme</keyword>
<evidence type="ECO:0000256" key="4">
    <source>
        <dbReference type="ARBA" id="ARBA00004496"/>
    </source>
</evidence>
<dbReference type="GO" id="GO:0005980">
    <property type="term" value="P:glycogen catabolic process"/>
    <property type="evidence" value="ECO:0007669"/>
    <property type="project" value="InterPro"/>
</dbReference>
<feature type="domain" description="Eukaryotic glycogen debranching enzyme N-terminal" evidence="18">
    <location>
        <begin position="29"/>
        <end position="118"/>
    </location>
</feature>